<dbReference type="AlphaFoldDB" id="A0A6G9Z0E7"/>
<organism evidence="2 3">
    <name type="scientific">Nocardia terpenica</name>
    <dbReference type="NCBI Taxonomy" id="455432"/>
    <lineage>
        <taxon>Bacteria</taxon>
        <taxon>Bacillati</taxon>
        <taxon>Actinomycetota</taxon>
        <taxon>Actinomycetes</taxon>
        <taxon>Mycobacteriales</taxon>
        <taxon>Nocardiaceae</taxon>
        <taxon>Nocardia</taxon>
    </lineage>
</organism>
<dbReference type="InterPro" id="IPR002347">
    <property type="entry name" value="SDR_fam"/>
</dbReference>
<dbReference type="Pfam" id="PF00106">
    <property type="entry name" value="adh_short"/>
    <property type="match status" value="1"/>
</dbReference>
<sequence length="245" mass="26730">MRTSPEKPRHPGPAEPTRHQPSKKEHMPTVVIIGGSRGLGRGLIREHLRRGWDVIATERHPPDEPISEPRLRLENLDTTDLAGIDALAERLPRQIERLFVVAGIAGPTEAIGQVSAAEFGQTLLVNTLAPLRIADRFADRLTTTGTLAVMSSQQGSITLNNDAGNETYRISKAGLNMGLASIAARRGDQRTYLAINPGWVRTAIGTEHAHLSIEESVPHVVDVLDSRQGQDGIAFLDYDNSPLPW</sequence>
<accession>A0A6G9Z0E7</accession>
<evidence type="ECO:0000313" key="3">
    <source>
        <dbReference type="Proteomes" id="UP000500953"/>
    </source>
</evidence>
<dbReference type="GO" id="GO:0016616">
    <property type="term" value="F:oxidoreductase activity, acting on the CH-OH group of donors, NAD or NADP as acceptor"/>
    <property type="evidence" value="ECO:0007669"/>
    <property type="project" value="TreeGrafter"/>
</dbReference>
<dbReference type="Proteomes" id="UP000500953">
    <property type="component" value="Chromosome"/>
</dbReference>
<dbReference type="SUPFAM" id="SSF51735">
    <property type="entry name" value="NAD(P)-binding Rossmann-fold domains"/>
    <property type="match status" value="1"/>
</dbReference>
<evidence type="ECO:0000256" key="1">
    <source>
        <dbReference type="SAM" id="MobiDB-lite"/>
    </source>
</evidence>
<dbReference type="Gene3D" id="3.40.50.720">
    <property type="entry name" value="NAD(P)-binding Rossmann-like Domain"/>
    <property type="match status" value="1"/>
</dbReference>
<name>A0A6G9Z0E7_9NOCA</name>
<dbReference type="InterPro" id="IPR036291">
    <property type="entry name" value="NAD(P)-bd_dom_sf"/>
</dbReference>
<feature type="compositionally biased region" description="Basic and acidic residues" evidence="1">
    <location>
        <begin position="16"/>
        <end position="27"/>
    </location>
</feature>
<evidence type="ECO:0000313" key="2">
    <source>
        <dbReference type="EMBL" id="QIS18934.1"/>
    </source>
</evidence>
<dbReference type="EMBL" id="CP046173">
    <property type="protein sequence ID" value="QIS18934.1"/>
    <property type="molecule type" value="Genomic_DNA"/>
</dbReference>
<feature type="region of interest" description="Disordered" evidence="1">
    <location>
        <begin position="1"/>
        <end position="27"/>
    </location>
</feature>
<dbReference type="PANTHER" id="PTHR45458">
    <property type="entry name" value="SHORT-CHAIN DEHYDROGENASE/REDUCTASE SDR"/>
    <property type="match status" value="1"/>
</dbReference>
<gene>
    <name evidence="2" type="ORF">F6W96_12130</name>
</gene>
<dbReference type="PANTHER" id="PTHR45458:SF1">
    <property type="entry name" value="SHORT CHAIN DEHYDROGENASE"/>
    <property type="match status" value="1"/>
</dbReference>
<dbReference type="InterPro" id="IPR052184">
    <property type="entry name" value="SDR_enzymes"/>
</dbReference>
<protein>
    <submittedName>
        <fullName evidence="2">SDR family NAD(P)-dependent oxidoreductase</fullName>
    </submittedName>
</protein>
<reference evidence="2 3" key="1">
    <citation type="journal article" date="2019" name="ACS Chem. Biol.">
        <title>Identification and Mobilization of a Cryptic Antibiotic Biosynthesis Gene Locus from a Human-Pathogenic Nocardia Isolate.</title>
        <authorList>
            <person name="Herisse M."/>
            <person name="Ishida K."/>
            <person name="Porter J.L."/>
            <person name="Howden B."/>
            <person name="Hertweck C."/>
            <person name="Stinear T.P."/>
            <person name="Pidot S.J."/>
        </authorList>
    </citation>
    <scope>NUCLEOTIDE SEQUENCE [LARGE SCALE GENOMIC DNA]</scope>
    <source>
        <strain evidence="2 3">AUSMDU00012715</strain>
    </source>
</reference>
<proteinExistence type="predicted"/>